<evidence type="ECO:0000256" key="14">
    <source>
        <dbReference type="ARBA" id="ARBA00048173"/>
    </source>
</evidence>
<evidence type="ECO:0000256" key="2">
    <source>
        <dbReference type="ARBA" id="ARBA00022695"/>
    </source>
</evidence>
<dbReference type="GO" id="GO:0015074">
    <property type="term" value="P:DNA integration"/>
    <property type="evidence" value="ECO:0007669"/>
    <property type="project" value="UniProtKB-KW"/>
</dbReference>
<gene>
    <name evidence="18" type="ORF">P8C59_003152</name>
</gene>
<keyword evidence="13" id="KW-0233">DNA recombination</keyword>
<dbReference type="InterPro" id="IPR036397">
    <property type="entry name" value="RNaseH_sf"/>
</dbReference>
<proteinExistence type="predicted"/>
<evidence type="ECO:0000256" key="4">
    <source>
        <dbReference type="ARBA" id="ARBA00022723"/>
    </source>
</evidence>
<evidence type="ECO:0000313" key="18">
    <source>
        <dbReference type="EMBL" id="KAK2068518.1"/>
    </source>
</evidence>
<sequence>MADQAEGKGIAPKRASNPADPGQSSRPLPPIRTLLEDKEDSEDYSEVIEVLKQHIKSYERVIASQSSNIKTLLLSLNTLKASVKDSVSAIKNISSTLASLTNSSNTAAATTGKTSYSPRFDPFSGTMDLDSPLRPPRKEPHLGPAVNSATSNLDPPIDIGSKEGFKDTITSSIVKELSKKAYTIPDDSKLSGESNFEQWIQALSIVLRALGISNFLENPDICNTYSDSDQAVLLMLLRNSLSSSPRAAISWIYIPSKAFKLLVRQYSRPIESKKEDVYNEFHALTFSTYKKGLSAFNAEFNGYLTKLIMAKIDIDPSLILNYFNIEYLMADILEESRNPATEAYRAAYVANSSNSTPNSNSNPSKKGKNKKKGKKKASYNVEGQNYSAKSAEQASFVLGSYNLAVEEEEEESVSSSNSSSSSDSDTQLAQLLALKGYKKRKDFKGKGLKTSSNNKAKYKDNKPRRRPRDPALYNSWLYDTGSTDYISNSKERFTTFTSNIGQLRPINTGNGPISPAGIGFIILEVLSRKAPPTYTKLVLDNVLYLPNMDINIRNKIVVEIPSNSIRKEDYRPIIEDAIVSEAIEPNKRYKLRNSPAKGTTLEGTGPSLRGKRPFIEGNKVVEKAISSPTLKEPNIGQRDYYNLLNLAKLWHVRLGHIGLRLLKKTSSITKGLPNFDKIKEADFHCSSCNRGKAVRRVSKALIPDLPRVLDSIEGNTVKIRPRPYNRNPIVLLLVDCKSRYRWVFNLPNKSGPIVANAIKGFFRGLRNGFGRYPTKFHFDGGTEITDLLTTWLAKRGIKFSTSAPYIHEQNGLVERSCFILEAVVELVNSTAITNKETTPFQVLFNELEPGIPYIPNLERYRAIGARGEAIIPLEKRSKSLKFTSRTEECKLLAVLGSKTYLVYIPSRRAVLKTSTVKFIEDNIVLSQPTDNTALEGELVDLDLDLEGAVSPDPSNLNTEKPISIEIGPSKLEPYESSSNSELDEPLPDKPINPVIVESTRPTISIRKPELPEAFP</sequence>
<evidence type="ECO:0000256" key="1">
    <source>
        <dbReference type="ARBA" id="ARBA00022578"/>
    </source>
</evidence>
<dbReference type="PANTHER" id="PTHR42648">
    <property type="entry name" value="TRANSPOSASE, PUTATIVE-RELATED"/>
    <property type="match status" value="1"/>
</dbReference>
<evidence type="ECO:0000256" key="9">
    <source>
        <dbReference type="ARBA" id="ARBA00022908"/>
    </source>
</evidence>
<keyword evidence="19" id="KW-1185">Reference proteome</keyword>
<evidence type="ECO:0000256" key="5">
    <source>
        <dbReference type="ARBA" id="ARBA00022759"/>
    </source>
</evidence>
<dbReference type="Pfam" id="PF13976">
    <property type="entry name" value="gag_pre-integrs"/>
    <property type="match status" value="1"/>
</dbReference>
<dbReference type="InterPro" id="IPR025724">
    <property type="entry name" value="GAG-pre-integrase_dom"/>
</dbReference>
<keyword evidence="11" id="KW-0239">DNA-directed DNA polymerase</keyword>
<dbReference type="GO" id="GO:0006310">
    <property type="term" value="P:DNA recombination"/>
    <property type="evidence" value="ECO:0007669"/>
    <property type="project" value="UniProtKB-KW"/>
</dbReference>
<protein>
    <recommendedName>
        <fullName evidence="17">Integrase catalytic domain-containing protein</fullName>
    </recommendedName>
</protein>
<evidence type="ECO:0000313" key="19">
    <source>
        <dbReference type="Proteomes" id="UP001217918"/>
    </source>
</evidence>
<comment type="catalytic activity">
    <reaction evidence="14">
        <text>DNA(n) + a 2'-deoxyribonucleoside 5'-triphosphate = DNA(n+1) + diphosphate</text>
        <dbReference type="Rhea" id="RHEA:22508"/>
        <dbReference type="Rhea" id="RHEA-COMP:17339"/>
        <dbReference type="Rhea" id="RHEA-COMP:17340"/>
        <dbReference type="ChEBI" id="CHEBI:33019"/>
        <dbReference type="ChEBI" id="CHEBI:61560"/>
        <dbReference type="ChEBI" id="CHEBI:173112"/>
        <dbReference type="EC" id="2.7.7.49"/>
    </reaction>
</comment>
<reference evidence="18" key="1">
    <citation type="journal article" date="2023" name="Mol. Plant Microbe Interact.">
        <title>Elucidating the Obligate Nature and Biological Capacity of an Invasive Fungal Corn Pathogen.</title>
        <authorList>
            <person name="MacCready J.S."/>
            <person name="Roggenkamp E.M."/>
            <person name="Gdanetz K."/>
            <person name="Chilvers M.I."/>
        </authorList>
    </citation>
    <scope>NUCLEOTIDE SEQUENCE</scope>
    <source>
        <strain evidence="18">PM02</strain>
    </source>
</reference>
<evidence type="ECO:0000256" key="3">
    <source>
        <dbReference type="ARBA" id="ARBA00022722"/>
    </source>
</evidence>
<evidence type="ECO:0000256" key="11">
    <source>
        <dbReference type="ARBA" id="ARBA00022932"/>
    </source>
</evidence>
<dbReference type="SUPFAM" id="SSF53098">
    <property type="entry name" value="Ribonuclease H-like"/>
    <property type="match status" value="1"/>
</dbReference>
<dbReference type="GO" id="GO:0003723">
    <property type="term" value="F:RNA binding"/>
    <property type="evidence" value="ECO:0007669"/>
    <property type="project" value="UniProtKB-KW"/>
</dbReference>
<evidence type="ECO:0000256" key="12">
    <source>
        <dbReference type="ARBA" id="ARBA00023125"/>
    </source>
</evidence>
<evidence type="ECO:0000256" key="15">
    <source>
        <dbReference type="ARBA" id="ARBA00049244"/>
    </source>
</evidence>
<feature type="compositionally biased region" description="Low complexity" evidence="16">
    <location>
        <begin position="351"/>
        <end position="364"/>
    </location>
</feature>
<dbReference type="Proteomes" id="UP001217918">
    <property type="component" value="Unassembled WGS sequence"/>
</dbReference>
<keyword evidence="1" id="KW-0815">Transposition</keyword>
<evidence type="ECO:0000256" key="10">
    <source>
        <dbReference type="ARBA" id="ARBA00022918"/>
    </source>
</evidence>
<feature type="region of interest" description="Disordered" evidence="16">
    <location>
        <begin position="950"/>
        <end position="1015"/>
    </location>
</feature>
<keyword evidence="8" id="KW-0694">RNA-binding</keyword>
<dbReference type="GO" id="GO:0005634">
    <property type="term" value="C:nucleus"/>
    <property type="evidence" value="ECO:0007669"/>
    <property type="project" value="UniProtKB-ARBA"/>
</dbReference>
<dbReference type="GO" id="GO:0003677">
    <property type="term" value="F:DNA binding"/>
    <property type="evidence" value="ECO:0007669"/>
    <property type="project" value="UniProtKB-KW"/>
</dbReference>
<keyword evidence="5" id="KW-0255">Endonuclease</keyword>
<evidence type="ECO:0000256" key="8">
    <source>
        <dbReference type="ARBA" id="ARBA00022884"/>
    </source>
</evidence>
<feature type="region of interest" description="Disordered" evidence="16">
    <location>
        <begin position="443"/>
        <end position="473"/>
    </location>
</feature>
<keyword evidence="10" id="KW-0695">RNA-directed DNA polymerase</keyword>
<feature type="region of interest" description="Disordered" evidence="16">
    <location>
        <begin position="351"/>
        <end position="380"/>
    </location>
</feature>
<keyword evidence="9" id="KW-0229">DNA integration</keyword>
<dbReference type="Gene3D" id="3.30.420.10">
    <property type="entry name" value="Ribonuclease H-like superfamily/Ribonuclease H"/>
    <property type="match status" value="1"/>
</dbReference>
<feature type="region of interest" description="Disordered" evidence="16">
    <location>
        <begin position="1"/>
        <end position="39"/>
    </location>
</feature>
<dbReference type="GO" id="GO:0004519">
    <property type="term" value="F:endonuclease activity"/>
    <property type="evidence" value="ECO:0007669"/>
    <property type="project" value="UniProtKB-KW"/>
</dbReference>
<keyword evidence="11" id="KW-0808">Transferase</keyword>
<evidence type="ECO:0000256" key="16">
    <source>
        <dbReference type="SAM" id="MobiDB-lite"/>
    </source>
</evidence>
<evidence type="ECO:0000256" key="13">
    <source>
        <dbReference type="ARBA" id="ARBA00023172"/>
    </source>
</evidence>
<feature type="compositionally biased region" description="Basic residues" evidence="16">
    <location>
        <begin position="365"/>
        <end position="377"/>
    </location>
</feature>
<dbReference type="InterPro" id="IPR039537">
    <property type="entry name" value="Retrotran_Ty1/copia-like"/>
</dbReference>
<dbReference type="GO" id="GO:0003887">
    <property type="term" value="F:DNA-directed DNA polymerase activity"/>
    <property type="evidence" value="ECO:0007669"/>
    <property type="project" value="UniProtKB-KW"/>
</dbReference>
<dbReference type="InterPro" id="IPR012337">
    <property type="entry name" value="RNaseH-like_sf"/>
</dbReference>
<feature type="region of interest" description="Disordered" evidence="16">
    <location>
        <begin position="407"/>
        <end position="426"/>
    </location>
</feature>
<accession>A0AAD9I030</accession>
<dbReference type="GO" id="GO:0046872">
    <property type="term" value="F:metal ion binding"/>
    <property type="evidence" value="ECO:0007669"/>
    <property type="project" value="UniProtKB-KW"/>
</dbReference>
<evidence type="ECO:0000256" key="7">
    <source>
        <dbReference type="ARBA" id="ARBA00022842"/>
    </source>
</evidence>
<dbReference type="GO" id="GO:0016787">
    <property type="term" value="F:hydrolase activity"/>
    <property type="evidence" value="ECO:0007669"/>
    <property type="project" value="UniProtKB-KW"/>
</dbReference>
<keyword evidence="4" id="KW-0479">Metal-binding</keyword>
<comment type="catalytic activity">
    <reaction evidence="15">
        <text>DNA(n) + a 2'-deoxyribonucleoside 5'-triphosphate = DNA(n+1) + diphosphate</text>
        <dbReference type="Rhea" id="RHEA:22508"/>
        <dbReference type="Rhea" id="RHEA-COMP:17339"/>
        <dbReference type="Rhea" id="RHEA-COMP:17340"/>
        <dbReference type="ChEBI" id="CHEBI:33019"/>
        <dbReference type="ChEBI" id="CHEBI:61560"/>
        <dbReference type="ChEBI" id="CHEBI:173112"/>
        <dbReference type="EC" id="2.7.7.7"/>
    </reaction>
</comment>
<dbReference type="GO" id="GO:0003964">
    <property type="term" value="F:RNA-directed DNA polymerase activity"/>
    <property type="evidence" value="ECO:0007669"/>
    <property type="project" value="UniProtKB-KW"/>
</dbReference>
<dbReference type="EMBL" id="JAQQPM010000002">
    <property type="protein sequence ID" value="KAK2068518.1"/>
    <property type="molecule type" value="Genomic_DNA"/>
</dbReference>
<dbReference type="GO" id="GO:0032196">
    <property type="term" value="P:transposition"/>
    <property type="evidence" value="ECO:0007669"/>
    <property type="project" value="UniProtKB-KW"/>
</dbReference>
<keyword evidence="12" id="KW-0238">DNA-binding</keyword>
<keyword evidence="2" id="KW-0548">Nucleotidyltransferase</keyword>
<keyword evidence="7" id="KW-0460">Magnesium</keyword>
<keyword evidence="3" id="KW-0540">Nuclease</keyword>
<dbReference type="PANTHER" id="PTHR42648:SF11">
    <property type="entry name" value="TRANSPOSON TY4-P GAG-POL POLYPROTEIN"/>
    <property type="match status" value="1"/>
</dbReference>
<feature type="compositionally biased region" description="Basic and acidic residues" evidence="16">
    <location>
        <begin position="1006"/>
        <end position="1015"/>
    </location>
</feature>
<dbReference type="PROSITE" id="PS50994">
    <property type="entry name" value="INTEGRASE"/>
    <property type="match status" value="1"/>
</dbReference>
<name>A0AAD9I030_9PEZI</name>
<dbReference type="InterPro" id="IPR001584">
    <property type="entry name" value="Integrase_cat-core"/>
</dbReference>
<comment type="caution">
    <text evidence="18">The sequence shown here is derived from an EMBL/GenBank/DDBJ whole genome shotgun (WGS) entry which is preliminary data.</text>
</comment>
<organism evidence="18 19">
    <name type="scientific">Phyllachora maydis</name>
    <dbReference type="NCBI Taxonomy" id="1825666"/>
    <lineage>
        <taxon>Eukaryota</taxon>
        <taxon>Fungi</taxon>
        <taxon>Dikarya</taxon>
        <taxon>Ascomycota</taxon>
        <taxon>Pezizomycotina</taxon>
        <taxon>Sordariomycetes</taxon>
        <taxon>Sordariomycetidae</taxon>
        <taxon>Phyllachorales</taxon>
        <taxon>Phyllachoraceae</taxon>
        <taxon>Phyllachora</taxon>
    </lineage>
</organism>
<feature type="domain" description="Integrase catalytic" evidence="17">
    <location>
        <begin position="699"/>
        <end position="880"/>
    </location>
</feature>
<evidence type="ECO:0000259" key="17">
    <source>
        <dbReference type="PROSITE" id="PS50994"/>
    </source>
</evidence>
<evidence type="ECO:0000256" key="6">
    <source>
        <dbReference type="ARBA" id="ARBA00022801"/>
    </source>
</evidence>
<keyword evidence="6" id="KW-0378">Hydrolase</keyword>
<dbReference type="AlphaFoldDB" id="A0AAD9I030"/>
<feature type="compositionally biased region" description="Low complexity" evidence="16">
    <location>
        <begin position="413"/>
        <end position="425"/>
    </location>
</feature>